<protein>
    <recommendedName>
        <fullName evidence="4">GAF domain-containing protein</fullName>
    </recommendedName>
</protein>
<gene>
    <name evidence="2" type="ORF">A4R26_10145</name>
</gene>
<feature type="transmembrane region" description="Helical" evidence="1">
    <location>
        <begin position="9"/>
        <end position="29"/>
    </location>
</feature>
<keyword evidence="1" id="KW-0812">Transmembrane</keyword>
<comment type="caution">
    <text evidence="2">The sequence shown here is derived from an EMBL/GenBank/DDBJ whole genome shotgun (WGS) entry which is preliminary data.</text>
</comment>
<dbReference type="STRING" id="550983.A4R26_10145"/>
<dbReference type="OrthoDB" id="1494748at2"/>
<reference evidence="3" key="1">
    <citation type="submission" date="2016-04" db="EMBL/GenBank/DDBJ databases">
        <authorList>
            <person name="Chen L."/>
            <person name="Zhuang W."/>
            <person name="Wang G."/>
        </authorList>
    </citation>
    <scope>NUCLEOTIDE SEQUENCE [LARGE SCALE GENOMIC DNA]</scope>
    <source>
        <strain evidence="3">208</strain>
    </source>
</reference>
<dbReference type="EMBL" id="LWBP01000002">
    <property type="protein sequence ID" value="OQP67857.1"/>
    <property type="molecule type" value="Genomic_DNA"/>
</dbReference>
<evidence type="ECO:0000256" key="1">
    <source>
        <dbReference type="SAM" id="Phobius"/>
    </source>
</evidence>
<keyword evidence="3" id="KW-1185">Reference proteome</keyword>
<accession>A0A1V9GBC3</accession>
<keyword evidence="1" id="KW-0472">Membrane</keyword>
<dbReference type="RefSeq" id="WP_081159498.1">
    <property type="nucleotide sequence ID" value="NZ_LWBP01000002.1"/>
</dbReference>
<organism evidence="2 3">
    <name type="scientific">Niastella populi</name>
    <dbReference type="NCBI Taxonomy" id="550983"/>
    <lineage>
        <taxon>Bacteria</taxon>
        <taxon>Pseudomonadati</taxon>
        <taxon>Bacteroidota</taxon>
        <taxon>Chitinophagia</taxon>
        <taxon>Chitinophagales</taxon>
        <taxon>Chitinophagaceae</taxon>
        <taxon>Niastella</taxon>
    </lineage>
</organism>
<sequence>MKRDLFDYLVYLLSLVASITGIIGFYQIVGPSLNDQGKWGVIFLGILVLWFMGHNLYLISKYRKDIRYKNLFEDINLAFAHLHKINRYCNAINDDNYELHIKFMSEMLKDGLDAFVGAFSNLTNSKCAICIKYVSENSNKMLEVSTFIRDSTSKAKRISKEREKTQHLVIRNDNFKLIIDSIANRNPSYKGYYFCGNLPLEEPFSNSRLDECPNWPPRKLKIRFFDRIYRQLSWPLDYKCIIVVPLLPLVKDEQTIDGLRGFLCLDSPKVNAFNRKVDTAILQGIADGLYNKIDILFKLLKKDEEKNKRQN</sequence>
<dbReference type="Proteomes" id="UP000192276">
    <property type="component" value="Unassembled WGS sequence"/>
</dbReference>
<proteinExistence type="predicted"/>
<evidence type="ECO:0000313" key="2">
    <source>
        <dbReference type="EMBL" id="OQP67857.1"/>
    </source>
</evidence>
<feature type="transmembrane region" description="Helical" evidence="1">
    <location>
        <begin position="41"/>
        <end position="59"/>
    </location>
</feature>
<keyword evidence="1" id="KW-1133">Transmembrane helix</keyword>
<evidence type="ECO:0000313" key="3">
    <source>
        <dbReference type="Proteomes" id="UP000192276"/>
    </source>
</evidence>
<name>A0A1V9GBC3_9BACT</name>
<dbReference type="AlphaFoldDB" id="A0A1V9GBC3"/>
<evidence type="ECO:0008006" key="4">
    <source>
        <dbReference type="Google" id="ProtNLM"/>
    </source>
</evidence>